<comment type="caution">
    <text evidence="1">The sequence shown here is derived from an EMBL/GenBank/DDBJ whole genome shotgun (WGS) entry which is preliminary data.</text>
</comment>
<gene>
    <name evidence="1" type="ORF">B5M09_007944</name>
</gene>
<evidence type="ECO:0000313" key="2">
    <source>
        <dbReference type="Proteomes" id="UP000284702"/>
    </source>
</evidence>
<reference evidence="1" key="1">
    <citation type="submission" date="2018-07" db="EMBL/GenBank/DDBJ databases">
        <title>Annotation of Aphanomyces astaci genome assembly.</title>
        <authorList>
            <person name="Studholme D.J."/>
        </authorList>
    </citation>
    <scope>NUCLEOTIDE SEQUENCE [LARGE SCALE GENOMIC DNA]</scope>
    <source>
        <strain evidence="1">Pc</strain>
    </source>
</reference>
<dbReference type="EMBL" id="MZMZ02001573">
    <property type="protein sequence ID" value="RQM28975.1"/>
    <property type="molecule type" value="Genomic_DNA"/>
</dbReference>
<name>A0A425DIJ3_APHAT</name>
<sequence length="141" mass="14899">MYLRNVPGGDVVALAVAEAATVVPAKGAVVLRKALDAFVAGHPNADSASDGSANSTKVANEYKQKLKVVESKWKADRVKLNQLEQALTKANNAGGSDGGDAVSDRVWTKKLADAEKKAQKVVDDLQTQSTRQITALRSVLI</sequence>
<evidence type="ECO:0000313" key="1">
    <source>
        <dbReference type="EMBL" id="RQM28975.1"/>
    </source>
</evidence>
<proteinExistence type="predicted"/>
<dbReference type="VEuPathDB" id="FungiDB:H257_05685"/>
<dbReference type="AlphaFoldDB" id="A0A425DIJ3"/>
<accession>A0A425DIJ3</accession>
<dbReference type="Proteomes" id="UP000284702">
    <property type="component" value="Unassembled WGS sequence"/>
</dbReference>
<protein>
    <submittedName>
        <fullName evidence="1">Uncharacterized protein</fullName>
    </submittedName>
</protein>
<organism evidence="1 2">
    <name type="scientific">Aphanomyces astaci</name>
    <name type="common">Crayfish plague agent</name>
    <dbReference type="NCBI Taxonomy" id="112090"/>
    <lineage>
        <taxon>Eukaryota</taxon>
        <taxon>Sar</taxon>
        <taxon>Stramenopiles</taxon>
        <taxon>Oomycota</taxon>
        <taxon>Saprolegniomycetes</taxon>
        <taxon>Saprolegniales</taxon>
        <taxon>Verrucalvaceae</taxon>
        <taxon>Aphanomyces</taxon>
    </lineage>
</organism>
<keyword evidence="2" id="KW-1185">Reference proteome</keyword>